<name>A0A8S3H129_9BILA</name>
<dbReference type="EMBL" id="CAJOBH010231796">
    <property type="protein sequence ID" value="CAF5074457.1"/>
    <property type="molecule type" value="Genomic_DNA"/>
</dbReference>
<accession>A0A8S3H129</accession>
<evidence type="ECO:0000256" key="1">
    <source>
        <dbReference type="SAM" id="MobiDB-lite"/>
    </source>
</evidence>
<feature type="non-terminal residue" evidence="3">
    <location>
        <position position="1"/>
    </location>
</feature>
<dbReference type="AlphaFoldDB" id="A0A8S3H129"/>
<protein>
    <submittedName>
        <fullName evidence="3">Uncharacterized protein</fullName>
    </submittedName>
</protein>
<organism evidence="3 4">
    <name type="scientific">Rotaria magnacalcarata</name>
    <dbReference type="NCBI Taxonomy" id="392030"/>
    <lineage>
        <taxon>Eukaryota</taxon>
        <taxon>Metazoa</taxon>
        <taxon>Spiralia</taxon>
        <taxon>Gnathifera</taxon>
        <taxon>Rotifera</taxon>
        <taxon>Eurotatoria</taxon>
        <taxon>Bdelloidea</taxon>
        <taxon>Philodinida</taxon>
        <taxon>Philodinidae</taxon>
        <taxon>Rotaria</taxon>
    </lineage>
</organism>
<evidence type="ECO:0000313" key="4">
    <source>
        <dbReference type="Proteomes" id="UP000681720"/>
    </source>
</evidence>
<evidence type="ECO:0000313" key="2">
    <source>
        <dbReference type="EMBL" id="CAF5074457.1"/>
    </source>
</evidence>
<dbReference type="Proteomes" id="UP000681720">
    <property type="component" value="Unassembled WGS sequence"/>
</dbReference>
<sequence>IISIHLIFIDMGVNSSPNDDKGRQEKNEQLADRLFAYPLSSEIVPPAKTWSSSPRAGKPFREDCIDGPLEQKWQRRK</sequence>
<comment type="caution">
    <text evidence="3">The sequence shown here is derived from an EMBL/GenBank/DDBJ whole genome shotgun (WGS) entry which is preliminary data.</text>
</comment>
<feature type="region of interest" description="Disordered" evidence="1">
    <location>
        <begin position="46"/>
        <end position="77"/>
    </location>
</feature>
<evidence type="ECO:0000313" key="3">
    <source>
        <dbReference type="EMBL" id="CAF5174723.1"/>
    </source>
</evidence>
<reference evidence="3" key="1">
    <citation type="submission" date="2021-02" db="EMBL/GenBank/DDBJ databases">
        <authorList>
            <person name="Nowell W R."/>
        </authorList>
    </citation>
    <scope>NUCLEOTIDE SEQUENCE</scope>
</reference>
<proteinExistence type="predicted"/>
<gene>
    <name evidence="2" type="ORF">BYL167_LOCUS61052</name>
    <name evidence="3" type="ORF">GIL414_LOCUS67294</name>
</gene>
<dbReference type="EMBL" id="CAJOBJ010325661">
    <property type="protein sequence ID" value="CAF5174723.1"/>
    <property type="molecule type" value="Genomic_DNA"/>
</dbReference>
<dbReference type="Proteomes" id="UP000681967">
    <property type="component" value="Unassembled WGS sequence"/>
</dbReference>